<evidence type="ECO:0000259" key="2">
    <source>
        <dbReference type="Pfam" id="PF00149"/>
    </source>
</evidence>
<dbReference type="InterPro" id="IPR004843">
    <property type="entry name" value="Calcineurin-like_PHP"/>
</dbReference>
<dbReference type="Proteomes" id="UP000236454">
    <property type="component" value="Unassembled WGS sequence"/>
</dbReference>
<evidence type="ECO:0000256" key="1">
    <source>
        <dbReference type="ARBA" id="ARBA00022729"/>
    </source>
</evidence>
<dbReference type="InterPro" id="IPR029052">
    <property type="entry name" value="Metallo-depent_PP-like"/>
</dbReference>
<dbReference type="SUPFAM" id="SSF56300">
    <property type="entry name" value="Metallo-dependent phosphatases"/>
    <property type="match status" value="1"/>
</dbReference>
<dbReference type="PANTHER" id="PTHR22953:SF153">
    <property type="entry name" value="PURPLE ACID PHOSPHATASE"/>
    <property type="match status" value="1"/>
</dbReference>
<evidence type="ECO:0000259" key="3">
    <source>
        <dbReference type="Pfam" id="PF16656"/>
    </source>
</evidence>
<dbReference type="Gene3D" id="2.60.40.380">
    <property type="entry name" value="Purple acid phosphatase-like, N-terminal"/>
    <property type="match status" value="1"/>
</dbReference>
<accession>A0A1I6XIQ5</accession>
<keyword evidence="1" id="KW-0732">Signal</keyword>
<dbReference type="PANTHER" id="PTHR22953">
    <property type="entry name" value="ACID PHOSPHATASE RELATED"/>
    <property type="match status" value="1"/>
</dbReference>
<dbReference type="InterPro" id="IPR015914">
    <property type="entry name" value="PAPs_N"/>
</dbReference>
<evidence type="ECO:0000313" key="5">
    <source>
        <dbReference type="Proteomes" id="UP000236454"/>
    </source>
</evidence>
<dbReference type="AlphaFoldDB" id="A0A1I6XIQ5"/>
<dbReference type="Pfam" id="PF00149">
    <property type="entry name" value="Metallophos"/>
    <property type="match status" value="1"/>
</dbReference>
<feature type="domain" description="Purple acid phosphatase N-terminal" evidence="3">
    <location>
        <begin position="6"/>
        <end position="85"/>
    </location>
</feature>
<dbReference type="GO" id="GO:0046872">
    <property type="term" value="F:metal ion binding"/>
    <property type="evidence" value="ECO:0007669"/>
    <property type="project" value="InterPro"/>
</dbReference>
<dbReference type="InterPro" id="IPR039331">
    <property type="entry name" value="PAPs-like"/>
</dbReference>
<dbReference type="Gene3D" id="3.60.21.10">
    <property type="match status" value="1"/>
</dbReference>
<reference evidence="4 5" key="1">
    <citation type="submission" date="2016-10" db="EMBL/GenBank/DDBJ databases">
        <authorList>
            <person name="de Groot N.N."/>
        </authorList>
    </citation>
    <scope>NUCLEOTIDE SEQUENCE [LARGE SCALE GENOMIC DNA]</scope>
    <source>
        <strain evidence="4 5">CGMCC 1.7005</strain>
    </source>
</reference>
<evidence type="ECO:0000313" key="4">
    <source>
        <dbReference type="EMBL" id="SFT37931.1"/>
    </source>
</evidence>
<gene>
    <name evidence="4" type="ORF">SAMN05216474_0219</name>
</gene>
<dbReference type="SUPFAM" id="SSF49363">
    <property type="entry name" value="Purple acid phosphatase, N-terminal domain"/>
    <property type="match status" value="1"/>
</dbReference>
<dbReference type="EMBL" id="FPAS01000001">
    <property type="protein sequence ID" value="SFT37931.1"/>
    <property type="molecule type" value="Genomic_DNA"/>
</dbReference>
<organism evidence="4 5">
    <name type="scientific">Lishizhenia tianjinensis</name>
    <dbReference type="NCBI Taxonomy" id="477690"/>
    <lineage>
        <taxon>Bacteria</taxon>
        <taxon>Pseudomonadati</taxon>
        <taxon>Bacteroidota</taxon>
        <taxon>Flavobacteriia</taxon>
        <taxon>Flavobacteriales</taxon>
        <taxon>Crocinitomicaceae</taxon>
        <taxon>Lishizhenia</taxon>
    </lineage>
</organism>
<dbReference type="InterPro" id="IPR008963">
    <property type="entry name" value="Purple_acid_Pase-like_N"/>
</dbReference>
<protein>
    <submittedName>
        <fullName evidence="4">Calcineurin-like phosphoesterase</fullName>
    </submittedName>
</protein>
<name>A0A1I6XIQ5_9FLAO</name>
<feature type="domain" description="Calcineurin-like phosphoesterase" evidence="2">
    <location>
        <begin position="113"/>
        <end position="236"/>
    </location>
</feature>
<dbReference type="Pfam" id="PF16656">
    <property type="entry name" value="Pur_ac_phosph_N"/>
    <property type="match status" value="1"/>
</dbReference>
<proteinExistence type="predicted"/>
<dbReference type="GO" id="GO:0003993">
    <property type="term" value="F:acid phosphatase activity"/>
    <property type="evidence" value="ECO:0007669"/>
    <property type="project" value="InterPro"/>
</dbReference>
<sequence length="386" mass="44469">MFYGDASTTATIGWDQLNVEAEYLYIDTLPLDTTHLNNCIDKFIQRKDKGMNNHFVELENLKADTRYYFCVKDKNGFSKSFYFHTVPNTPNTPLAFVAGGDSRTRSAVRRQANLLVAKLKPHAVLFDGDYTAIDTPNEWIQWFDDWSLTVGQDGRITPIVPSRGNHERTNKVMVNIFNVPSKRVYYSTQFGGGLLNLVVLNSEIWKGGAQTWFLRNNLEKHKDFTWSVPMYHRPMRPHVKHKKEMQTQYKHFVPVFEAYKNVRLAIECDSHTCKSTWPILKCEEGENCEEGFVRDDSLGIVYVGEGCWGAPPRAADDQKSWTRNADMNDSFKYIFVYPNKIEVRTILYSNAQEVEEVDPENRFVLPQGIQLWEPSNGAVVTIEPLQ</sequence>
<keyword evidence="5" id="KW-1185">Reference proteome</keyword>
<dbReference type="STRING" id="477690.SAMN05216474_0219"/>